<evidence type="ECO:0000313" key="2">
    <source>
        <dbReference type="Proteomes" id="UP000030641"/>
    </source>
</evidence>
<evidence type="ECO:0000313" key="1">
    <source>
        <dbReference type="EMBL" id="KEQ95955.1"/>
    </source>
</evidence>
<dbReference type="GeneID" id="25370090"/>
<organism evidence="1 2">
    <name type="scientific">Aureobasidium subglaciale (strain EXF-2481)</name>
    <name type="common">Aureobasidium pullulans var. subglaciale</name>
    <dbReference type="NCBI Taxonomy" id="1043005"/>
    <lineage>
        <taxon>Eukaryota</taxon>
        <taxon>Fungi</taxon>
        <taxon>Dikarya</taxon>
        <taxon>Ascomycota</taxon>
        <taxon>Pezizomycotina</taxon>
        <taxon>Dothideomycetes</taxon>
        <taxon>Dothideomycetidae</taxon>
        <taxon>Dothideales</taxon>
        <taxon>Saccotheciaceae</taxon>
        <taxon>Aureobasidium</taxon>
    </lineage>
</organism>
<dbReference type="AlphaFoldDB" id="A0A074YDX8"/>
<dbReference type="HOGENOM" id="CLU_2209514_0_0_1"/>
<proteinExistence type="predicted"/>
<sequence length="107" mass="12514">MAERLVDDADILMIEPMGQQSALNLLHNKLGPQSDYEIAKLLVTVLEFMPLAISRAAAYMKQRGPKFSIERYLDFFKRSEKSQRNLLRFDPREYRRDKDAMNSAVQY</sequence>
<dbReference type="RefSeq" id="XP_013344704.1">
    <property type="nucleotide sequence ID" value="XM_013489250.1"/>
</dbReference>
<keyword evidence="2" id="KW-1185">Reference proteome</keyword>
<reference evidence="1 2" key="1">
    <citation type="journal article" date="2014" name="BMC Genomics">
        <title>Genome sequencing of four Aureobasidium pullulans varieties: biotechnological potential, stress tolerance, and description of new species.</title>
        <authorList>
            <person name="Gostin Ar C."/>
            <person name="Ohm R.A."/>
            <person name="Kogej T."/>
            <person name="Sonjak S."/>
            <person name="Turk M."/>
            <person name="Zajc J."/>
            <person name="Zalar P."/>
            <person name="Grube M."/>
            <person name="Sun H."/>
            <person name="Han J."/>
            <person name="Sharma A."/>
            <person name="Chiniquy J."/>
            <person name="Ngan C.Y."/>
            <person name="Lipzen A."/>
            <person name="Barry K."/>
            <person name="Grigoriev I.V."/>
            <person name="Gunde-Cimerman N."/>
        </authorList>
    </citation>
    <scope>NUCLEOTIDE SEQUENCE [LARGE SCALE GENOMIC DNA]</scope>
    <source>
        <strain evidence="1 2">EXF-2481</strain>
    </source>
</reference>
<dbReference type="Proteomes" id="UP000030641">
    <property type="component" value="Unassembled WGS sequence"/>
</dbReference>
<dbReference type="OrthoDB" id="20872at2759"/>
<protein>
    <submittedName>
        <fullName evidence="1">Uncharacterized protein</fullName>
    </submittedName>
</protein>
<name>A0A074YDX8_AURSE</name>
<accession>A0A074YDX8</accession>
<dbReference type="InParanoid" id="A0A074YDX8"/>
<dbReference type="OMA" id="INRRAPC"/>
<dbReference type="STRING" id="1043005.A0A074YDX8"/>
<dbReference type="EMBL" id="KL584757">
    <property type="protein sequence ID" value="KEQ95955.1"/>
    <property type="molecule type" value="Genomic_DNA"/>
</dbReference>
<gene>
    <name evidence="1" type="ORF">AUEXF2481DRAFT_654453</name>
</gene>